<evidence type="ECO:0000313" key="8">
    <source>
        <dbReference type="EMBL" id="MCU6698388.1"/>
    </source>
</evidence>
<feature type="transmembrane region" description="Helical" evidence="7">
    <location>
        <begin position="238"/>
        <end position="263"/>
    </location>
</feature>
<dbReference type="InterPro" id="IPR052031">
    <property type="entry name" value="Membrane_Transporter-Flippase"/>
</dbReference>
<accession>A0ABT2S1B6</accession>
<keyword evidence="5 7" id="KW-1133">Transmembrane helix</keyword>
<dbReference type="RefSeq" id="WP_158365274.1">
    <property type="nucleotide sequence ID" value="NZ_JAOQKC010000031.1"/>
</dbReference>
<feature type="transmembrane region" description="Helical" evidence="7">
    <location>
        <begin position="12"/>
        <end position="33"/>
    </location>
</feature>
<dbReference type="PANTHER" id="PTHR43549">
    <property type="entry name" value="MULTIDRUG RESISTANCE PROTEIN YPNP-RELATED"/>
    <property type="match status" value="1"/>
</dbReference>
<dbReference type="PIRSF" id="PIRSF006603">
    <property type="entry name" value="DinF"/>
    <property type="match status" value="1"/>
</dbReference>
<reference evidence="8 9" key="1">
    <citation type="journal article" date="2021" name="ISME Commun">
        <title>Automated analysis of genomic sequences facilitates high-throughput and comprehensive description of bacteria.</title>
        <authorList>
            <person name="Hitch T.C.A."/>
        </authorList>
    </citation>
    <scope>NUCLEOTIDE SEQUENCE [LARGE SCALE GENOMIC DNA]</scope>
    <source>
        <strain evidence="8 9">Sanger_04</strain>
    </source>
</reference>
<gene>
    <name evidence="8" type="ORF">OCV63_16070</name>
</gene>
<evidence type="ECO:0000313" key="9">
    <source>
        <dbReference type="Proteomes" id="UP001652461"/>
    </source>
</evidence>
<keyword evidence="9" id="KW-1185">Reference proteome</keyword>
<evidence type="ECO:0000256" key="2">
    <source>
        <dbReference type="ARBA" id="ARBA00022448"/>
    </source>
</evidence>
<evidence type="ECO:0000256" key="7">
    <source>
        <dbReference type="SAM" id="Phobius"/>
    </source>
</evidence>
<keyword evidence="3" id="KW-1003">Cell membrane</keyword>
<proteinExistence type="predicted"/>
<feature type="transmembrane region" description="Helical" evidence="7">
    <location>
        <begin position="354"/>
        <end position="375"/>
    </location>
</feature>
<comment type="subcellular location">
    <subcellularLocation>
        <location evidence="1">Cell membrane</location>
        <topology evidence="1">Multi-pass membrane protein</topology>
    </subcellularLocation>
</comment>
<feature type="transmembrane region" description="Helical" evidence="7">
    <location>
        <begin position="167"/>
        <end position="189"/>
    </location>
</feature>
<feature type="transmembrane region" description="Helical" evidence="7">
    <location>
        <begin position="97"/>
        <end position="119"/>
    </location>
</feature>
<dbReference type="EMBL" id="JAOQKC010000031">
    <property type="protein sequence ID" value="MCU6698388.1"/>
    <property type="molecule type" value="Genomic_DNA"/>
</dbReference>
<dbReference type="Pfam" id="PF01554">
    <property type="entry name" value="MatE"/>
    <property type="match status" value="2"/>
</dbReference>
<evidence type="ECO:0000256" key="3">
    <source>
        <dbReference type="ARBA" id="ARBA00022475"/>
    </source>
</evidence>
<feature type="transmembrane region" description="Helical" evidence="7">
    <location>
        <begin position="314"/>
        <end position="334"/>
    </location>
</feature>
<organism evidence="8 9">
    <name type="scientific">Laedolimicola ammoniilytica</name>
    <dbReference type="NCBI Taxonomy" id="2981771"/>
    <lineage>
        <taxon>Bacteria</taxon>
        <taxon>Bacillati</taxon>
        <taxon>Bacillota</taxon>
        <taxon>Clostridia</taxon>
        <taxon>Lachnospirales</taxon>
        <taxon>Lachnospiraceae</taxon>
        <taxon>Laedolimicola</taxon>
    </lineage>
</organism>
<feature type="transmembrane region" description="Helical" evidence="7">
    <location>
        <begin position="53"/>
        <end position="77"/>
    </location>
</feature>
<dbReference type="InterPro" id="IPR048279">
    <property type="entry name" value="MdtK-like"/>
</dbReference>
<feature type="transmembrane region" description="Helical" evidence="7">
    <location>
        <begin position="421"/>
        <end position="438"/>
    </location>
</feature>
<dbReference type="PANTHER" id="PTHR43549:SF3">
    <property type="entry name" value="MULTIDRUG RESISTANCE PROTEIN YPNP-RELATED"/>
    <property type="match status" value="1"/>
</dbReference>
<dbReference type="CDD" id="cd13138">
    <property type="entry name" value="MATE_yoeA_like"/>
    <property type="match status" value="1"/>
</dbReference>
<keyword evidence="4 7" id="KW-0812">Transmembrane</keyword>
<dbReference type="NCBIfam" id="TIGR00797">
    <property type="entry name" value="matE"/>
    <property type="match status" value="1"/>
</dbReference>
<dbReference type="Proteomes" id="UP001652461">
    <property type="component" value="Unassembled WGS sequence"/>
</dbReference>
<name>A0ABT2S1B6_9FIRM</name>
<sequence length="458" mass="49410">MAKVRDLTKGNIGKKLILFAIPMLLSSLVQQLYNTVDLIYAGNFLGKSASASIGASSLLITCLVGFFGGMSVGSGVVVSQIYGAGEQEKLKKAVHNAVALCLAGGLLFMLLGMGFAPVYLRLVHTPVELQASAVLYLRIYMLSFPALFVYNIGSGVLRAMGDSRSPLAAQCVGGLVNVGADYLFIRVFADGISGVAWATLISQSVAAAITLYNLNRLPESYRLRGRQIRFETTILKEVIRIGVPAGFQSLVITLSNVIAQYFINSFGEDSIAAFTAYFKVELIIYLPIVAFGQAIMAFSGQCKGAEDYRRIRKGTAICLVLSMLVAGLTSAAALRGGAALFRIFNRETSVIETGLGIIRVSFPFYPVYCILQILGDSLRGCGKVKQPMLIVTMNICVIRTLLLCILVPLTGSLQGVTVTYPITWALTAVCMTGYYVAYHKNAGRSVRLDLKEEEAFIE</sequence>
<evidence type="ECO:0000256" key="1">
    <source>
        <dbReference type="ARBA" id="ARBA00004651"/>
    </source>
</evidence>
<feature type="transmembrane region" description="Helical" evidence="7">
    <location>
        <begin position="283"/>
        <end position="302"/>
    </location>
</feature>
<feature type="transmembrane region" description="Helical" evidence="7">
    <location>
        <begin position="139"/>
        <end position="160"/>
    </location>
</feature>
<comment type="caution">
    <text evidence="8">The sequence shown here is derived from an EMBL/GenBank/DDBJ whole genome shotgun (WGS) entry which is preliminary data.</text>
</comment>
<keyword evidence="6 7" id="KW-0472">Membrane</keyword>
<feature type="transmembrane region" description="Helical" evidence="7">
    <location>
        <begin position="195"/>
        <end position="217"/>
    </location>
</feature>
<protein>
    <submittedName>
        <fullName evidence="8">MATE family efflux transporter</fullName>
    </submittedName>
</protein>
<evidence type="ECO:0000256" key="5">
    <source>
        <dbReference type="ARBA" id="ARBA00022989"/>
    </source>
</evidence>
<keyword evidence="2" id="KW-0813">Transport</keyword>
<feature type="transmembrane region" description="Helical" evidence="7">
    <location>
        <begin position="387"/>
        <end position="409"/>
    </location>
</feature>
<evidence type="ECO:0000256" key="4">
    <source>
        <dbReference type="ARBA" id="ARBA00022692"/>
    </source>
</evidence>
<evidence type="ECO:0000256" key="6">
    <source>
        <dbReference type="ARBA" id="ARBA00023136"/>
    </source>
</evidence>
<dbReference type="InterPro" id="IPR002528">
    <property type="entry name" value="MATE_fam"/>
</dbReference>